<dbReference type="AlphaFoldDB" id="A0A6A6AW98"/>
<accession>A0A6A6AW98</accession>
<evidence type="ECO:0000313" key="2">
    <source>
        <dbReference type="Proteomes" id="UP000799438"/>
    </source>
</evidence>
<protein>
    <submittedName>
        <fullName evidence="1">Uncharacterized protein</fullName>
    </submittedName>
</protein>
<name>A0A6A6AW98_9PEZI</name>
<evidence type="ECO:0000313" key="1">
    <source>
        <dbReference type="EMBL" id="KAF2136272.1"/>
    </source>
</evidence>
<dbReference type="EMBL" id="ML995526">
    <property type="protein sequence ID" value="KAF2136272.1"/>
    <property type="molecule type" value="Genomic_DNA"/>
</dbReference>
<reference evidence="1" key="1">
    <citation type="journal article" date="2020" name="Stud. Mycol.">
        <title>101 Dothideomycetes genomes: a test case for predicting lifestyles and emergence of pathogens.</title>
        <authorList>
            <person name="Haridas S."/>
            <person name="Albert R."/>
            <person name="Binder M."/>
            <person name="Bloem J."/>
            <person name="Labutti K."/>
            <person name="Salamov A."/>
            <person name="Andreopoulos B."/>
            <person name="Baker S."/>
            <person name="Barry K."/>
            <person name="Bills G."/>
            <person name="Bluhm B."/>
            <person name="Cannon C."/>
            <person name="Castanera R."/>
            <person name="Culley D."/>
            <person name="Daum C."/>
            <person name="Ezra D."/>
            <person name="Gonzalez J."/>
            <person name="Henrissat B."/>
            <person name="Kuo A."/>
            <person name="Liang C."/>
            <person name="Lipzen A."/>
            <person name="Lutzoni F."/>
            <person name="Magnuson J."/>
            <person name="Mondo S."/>
            <person name="Nolan M."/>
            <person name="Ohm R."/>
            <person name="Pangilinan J."/>
            <person name="Park H.-J."/>
            <person name="Ramirez L."/>
            <person name="Alfaro M."/>
            <person name="Sun H."/>
            <person name="Tritt A."/>
            <person name="Yoshinaga Y."/>
            <person name="Zwiers L.-H."/>
            <person name="Turgeon B."/>
            <person name="Goodwin S."/>
            <person name="Spatafora J."/>
            <person name="Crous P."/>
            <person name="Grigoriev I."/>
        </authorList>
    </citation>
    <scope>NUCLEOTIDE SEQUENCE</scope>
    <source>
        <strain evidence="1">CBS 121167</strain>
    </source>
</reference>
<dbReference type="GeneID" id="54300140"/>
<proteinExistence type="predicted"/>
<gene>
    <name evidence="1" type="ORF">K452DRAFT_302866</name>
</gene>
<dbReference type="RefSeq" id="XP_033391990.1">
    <property type="nucleotide sequence ID" value="XM_033542643.1"/>
</dbReference>
<keyword evidence="2" id="KW-1185">Reference proteome</keyword>
<sequence>MTDAEHPFQREVVQIFQSGWSESNRKRSIQTAAEHLSLKTAESGSRSGIYIWSSIQAIQQCASKNPVAIDFMLFVFQAAAKQFPQSVGNEYGSGSKAGFTQLKYWIIEQASGFQGVHFPSTVGKPDTQDPSNLRFSKAEVQEQLNAVLERLEDWREERRTWIINAAIRARCMSLNILEHDTEGTEAEALIDSALGSKQLSESEYIGICILLRGCAETFSTRLGKQGKGQKFGEWARDFALAITVPCSFSAKAHTELVLRNIKDGPHDESSQELFGPDKWLGL</sequence>
<dbReference type="OrthoDB" id="5367563at2759"/>
<dbReference type="Proteomes" id="UP000799438">
    <property type="component" value="Unassembled WGS sequence"/>
</dbReference>
<organism evidence="1 2">
    <name type="scientific">Aplosporella prunicola CBS 121167</name>
    <dbReference type="NCBI Taxonomy" id="1176127"/>
    <lineage>
        <taxon>Eukaryota</taxon>
        <taxon>Fungi</taxon>
        <taxon>Dikarya</taxon>
        <taxon>Ascomycota</taxon>
        <taxon>Pezizomycotina</taxon>
        <taxon>Dothideomycetes</taxon>
        <taxon>Dothideomycetes incertae sedis</taxon>
        <taxon>Botryosphaeriales</taxon>
        <taxon>Aplosporellaceae</taxon>
        <taxon>Aplosporella</taxon>
    </lineage>
</organism>